<keyword evidence="2" id="KW-1185">Reference proteome</keyword>
<sequence length="49" mass="5557">MKNLVEALKRFDSLGTVIAELEVYDRESEGEATVEDLAEYLNDEADYAM</sequence>
<protein>
    <submittedName>
        <fullName evidence="1">Uncharacterized protein</fullName>
    </submittedName>
</protein>
<dbReference type="Proteomes" id="UP000621540">
    <property type="component" value="Unassembled WGS sequence"/>
</dbReference>
<gene>
    <name evidence="1" type="ORF">H8Z76_02930</name>
</gene>
<comment type="caution">
    <text evidence="1">The sequence shown here is derived from an EMBL/GenBank/DDBJ whole genome shotgun (WGS) entry which is preliminary data.</text>
</comment>
<accession>A0ABR7I7S9</accession>
<dbReference type="RefSeq" id="WP_186981620.1">
    <property type="nucleotide sequence ID" value="NZ_JACOQH010000002.1"/>
</dbReference>
<dbReference type="EMBL" id="JACOQH010000002">
    <property type="protein sequence ID" value="MBC5752987.1"/>
    <property type="molecule type" value="Genomic_DNA"/>
</dbReference>
<reference evidence="1 2" key="1">
    <citation type="submission" date="2020-08" db="EMBL/GenBank/DDBJ databases">
        <title>Genome public.</title>
        <authorList>
            <person name="Liu C."/>
            <person name="Sun Q."/>
        </authorList>
    </citation>
    <scope>NUCLEOTIDE SEQUENCE [LARGE SCALE GENOMIC DNA]</scope>
    <source>
        <strain evidence="1 2">BX0805</strain>
    </source>
</reference>
<name>A0ABR7I7S9_9FIRM</name>
<evidence type="ECO:0000313" key="1">
    <source>
        <dbReference type="EMBL" id="MBC5752987.1"/>
    </source>
</evidence>
<organism evidence="1 2">
    <name type="scientific">Roseburia yibonii</name>
    <dbReference type="NCBI Taxonomy" id="2763063"/>
    <lineage>
        <taxon>Bacteria</taxon>
        <taxon>Bacillati</taxon>
        <taxon>Bacillota</taxon>
        <taxon>Clostridia</taxon>
        <taxon>Lachnospirales</taxon>
        <taxon>Lachnospiraceae</taxon>
        <taxon>Roseburia</taxon>
    </lineage>
</organism>
<evidence type="ECO:0000313" key="2">
    <source>
        <dbReference type="Proteomes" id="UP000621540"/>
    </source>
</evidence>
<proteinExistence type="predicted"/>